<gene>
    <name evidence="2" type="primary">LOC109468273</name>
</gene>
<dbReference type="RefSeq" id="XP_019622087.1">
    <property type="nucleotide sequence ID" value="XM_019766528.1"/>
</dbReference>
<dbReference type="AlphaFoldDB" id="A0A6P4YTX0"/>
<protein>
    <submittedName>
        <fullName evidence="2">Uncharacterized protein LOC109468273</fullName>
    </submittedName>
</protein>
<reference evidence="2" key="1">
    <citation type="submission" date="2025-08" db="UniProtKB">
        <authorList>
            <consortium name="RefSeq"/>
        </authorList>
    </citation>
    <scope>IDENTIFICATION</scope>
    <source>
        <tissue evidence="2">Gonad</tissue>
    </source>
</reference>
<name>A0A6P4YTX0_BRABE</name>
<evidence type="ECO:0000313" key="1">
    <source>
        <dbReference type="Proteomes" id="UP000515135"/>
    </source>
</evidence>
<organism evidence="1 2">
    <name type="scientific">Branchiostoma belcheri</name>
    <name type="common">Amphioxus</name>
    <dbReference type="NCBI Taxonomy" id="7741"/>
    <lineage>
        <taxon>Eukaryota</taxon>
        <taxon>Metazoa</taxon>
        <taxon>Chordata</taxon>
        <taxon>Cephalochordata</taxon>
        <taxon>Leptocardii</taxon>
        <taxon>Amphioxiformes</taxon>
        <taxon>Branchiostomatidae</taxon>
        <taxon>Branchiostoma</taxon>
    </lineage>
</organism>
<proteinExistence type="predicted"/>
<dbReference type="OrthoDB" id="10401380at2759"/>
<evidence type="ECO:0000313" key="2">
    <source>
        <dbReference type="RefSeq" id="XP_019622087.1"/>
    </source>
</evidence>
<dbReference type="Proteomes" id="UP000515135">
    <property type="component" value="Unplaced"/>
</dbReference>
<keyword evidence="1" id="KW-1185">Reference proteome</keyword>
<sequence length="277" mass="31026">MSTQDQRTPCTDAWMIAEYPDKPRNVHIPRNNYQTALNLPVNRRPPADQQQEFSVREGGMWIHVYDLFIRASDEQGSMPFSEDTRLKIMETMVKMFVPDNSVQEDSLPDDVLVPMQPYRDMDSGENVTVITTLPFNSMDGHLKVIVAPVDGDGRVDVTRSRACLKTLLAPALDGPEVQTKRALQDIRNFFLQGFSPTAAVSTRLSRPRQESHKTESHVTCSMRTWFPFASSYTSRSGGRSSALTERCADSAKRTPAHCFTLRSAEQASVKDASVLPA</sequence>
<dbReference type="GeneID" id="109468273"/>
<dbReference type="KEGG" id="bbel:109468273"/>
<accession>A0A6P4YTX0</accession>